<evidence type="ECO:0000256" key="1">
    <source>
        <dbReference type="ARBA" id="ARBA00022821"/>
    </source>
</evidence>
<organism evidence="5 6">
    <name type="scientific">Cyclotella cryptica</name>
    <dbReference type="NCBI Taxonomy" id="29204"/>
    <lineage>
        <taxon>Eukaryota</taxon>
        <taxon>Sar</taxon>
        <taxon>Stramenopiles</taxon>
        <taxon>Ochrophyta</taxon>
        <taxon>Bacillariophyta</taxon>
        <taxon>Coscinodiscophyceae</taxon>
        <taxon>Thalassiosirophycidae</taxon>
        <taxon>Stephanodiscales</taxon>
        <taxon>Stephanodiscaceae</taxon>
        <taxon>Cyclotella</taxon>
    </lineage>
</organism>
<keyword evidence="1" id="KW-0611">Plant defense</keyword>
<evidence type="ECO:0000256" key="3">
    <source>
        <dbReference type="SAM" id="MobiDB-lite"/>
    </source>
</evidence>
<dbReference type="PANTHER" id="PTHR22595">
    <property type="entry name" value="CHITINASE-RELATED"/>
    <property type="match status" value="1"/>
</dbReference>
<evidence type="ECO:0000313" key="6">
    <source>
        <dbReference type="Proteomes" id="UP001516023"/>
    </source>
</evidence>
<dbReference type="Proteomes" id="UP001516023">
    <property type="component" value="Unassembled WGS sequence"/>
</dbReference>
<name>A0ABD3NW30_9STRA</name>
<keyword evidence="2" id="KW-1015">Disulfide bond</keyword>
<accession>A0ABD3NW30</accession>
<dbReference type="EMBL" id="JABMIG020000384">
    <property type="protein sequence ID" value="KAL3779583.1"/>
    <property type="molecule type" value="Genomic_DNA"/>
</dbReference>
<dbReference type="Pfam" id="PF00182">
    <property type="entry name" value="Glyco_hydro_19"/>
    <property type="match status" value="1"/>
</dbReference>
<dbReference type="PANTHER" id="PTHR22595:SF79">
    <property type="entry name" value="CHITINASE 12"/>
    <property type="match status" value="1"/>
</dbReference>
<feature type="region of interest" description="Disordered" evidence="3">
    <location>
        <begin position="338"/>
        <end position="481"/>
    </location>
</feature>
<proteinExistence type="predicted"/>
<feature type="compositionally biased region" description="Low complexity" evidence="3">
    <location>
        <begin position="338"/>
        <end position="352"/>
    </location>
</feature>
<dbReference type="SUPFAM" id="SSF53955">
    <property type="entry name" value="Lysozyme-like"/>
    <property type="match status" value="1"/>
</dbReference>
<dbReference type="Gene3D" id="1.10.530.10">
    <property type="match status" value="1"/>
</dbReference>
<gene>
    <name evidence="5" type="ORF">HJC23_005095</name>
</gene>
<evidence type="ECO:0000256" key="2">
    <source>
        <dbReference type="ARBA" id="ARBA00023157"/>
    </source>
</evidence>
<dbReference type="InterPro" id="IPR023346">
    <property type="entry name" value="Lysozyme-like_dom_sf"/>
</dbReference>
<dbReference type="InterPro" id="IPR000726">
    <property type="entry name" value="Glyco_hydro_19_cat"/>
</dbReference>
<feature type="compositionally biased region" description="Low complexity" evidence="3">
    <location>
        <begin position="359"/>
        <end position="414"/>
    </location>
</feature>
<feature type="compositionally biased region" description="Low complexity" evidence="3">
    <location>
        <begin position="462"/>
        <end position="471"/>
    </location>
</feature>
<reference evidence="5 6" key="1">
    <citation type="journal article" date="2020" name="G3 (Bethesda)">
        <title>Improved Reference Genome for Cyclotella cryptica CCMP332, a Model for Cell Wall Morphogenesis, Salinity Adaptation, and Lipid Production in Diatoms (Bacillariophyta).</title>
        <authorList>
            <person name="Roberts W.R."/>
            <person name="Downey K.M."/>
            <person name="Ruck E.C."/>
            <person name="Traller J.C."/>
            <person name="Alverson A.J."/>
        </authorList>
    </citation>
    <scope>NUCLEOTIDE SEQUENCE [LARGE SCALE GENOMIC DNA]</scope>
    <source>
        <strain evidence="5 6">CCMP332</strain>
    </source>
</reference>
<dbReference type="CDD" id="cd00325">
    <property type="entry name" value="chitinase_GH19"/>
    <property type="match status" value="1"/>
</dbReference>
<protein>
    <recommendedName>
        <fullName evidence="4">Glycoside hydrolase family 19 catalytic domain-containing protein</fullName>
    </recommendedName>
</protein>
<comment type="caution">
    <text evidence="5">The sequence shown here is derived from an EMBL/GenBank/DDBJ whole genome shotgun (WGS) entry which is preliminary data.</text>
</comment>
<dbReference type="GO" id="GO:0006952">
    <property type="term" value="P:defense response"/>
    <property type="evidence" value="ECO:0007669"/>
    <property type="project" value="UniProtKB-KW"/>
</dbReference>
<evidence type="ECO:0000313" key="5">
    <source>
        <dbReference type="EMBL" id="KAL3779583.1"/>
    </source>
</evidence>
<evidence type="ECO:0000259" key="4">
    <source>
        <dbReference type="Pfam" id="PF00182"/>
    </source>
</evidence>
<feature type="domain" description="Glycoside hydrolase family 19 catalytic" evidence="4">
    <location>
        <begin position="185"/>
        <end position="303"/>
    </location>
</feature>
<dbReference type="AlphaFoldDB" id="A0ABD3NW30"/>
<feature type="compositionally biased region" description="Low complexity" evidence="3">
    <location>
        <begin position="432"/>
        <end position="452"/>
    </location>
</feature>
<keyword evidence="6" id="KW-1185">Reference proteome</keyword>
<sequence>MIAINQGIKIKSGVTNRIMVSYRNNLVGKFVLLATWNMDNIHRAGAVDISTVFTQTAFDNLAPGAGAPYTYTGFLDAVTNWNTKNPSNAIFAGSTEMQQRHELAAFLGNALHESDAFQASREYFMCSTTQESTGNLYCQLPSTQFDTAAEQYCSTTHTNPATSGYEDGCNCLLQSPDATLGGTYVDANKLFFGRGALQLSWNYNYIDASKALTGSADVLCNSPDLVATNETYAWGTAFWFWTMNTGSVGKTCSAAVLTDGDFGGTVNTINGAIECPAGSSHESSLAQRLNYYCKAATELSVDALLTLADCNGLQTAFDACATASGACSDCVTWLSTKSPTFSPTKSPTDSPVTSPPSKAPTKAPTNPPTTAAPTKNPVKNPTVSPSTSPSASPTRPTTSPTKAPTNPPTTLAPTKSPVKNPTMSPSTPPTASPTRPTTSPTKAPTKVPTKSPVASPTPKPTNRPTSNPTTTAEAGTSGTMKFYPNWGVSPARCTMDCDPATDPMCGGIISNPTSMRMYDTAQACCAFWFGWMDNARCVALTTGDSTNKWWVDYSTSSCKQDCLTSTASSCGGAPTDLSMKLYDTVTECCSKLGWIQPSTCAAVSTSGPESYTGTQKFHADWTAGTCKKDCPVSEANPECGGILTNTAGETLFDTAKDCCASKFGWIDSDYCQAIATGGHTNKYYVSYSDNACKKDCAVSESSPECGGNPTDQSSQLFAAASECCASKLSWVNLSACVSKSETGSAAAATGSGKWYVDWSISKCVKDCPESALDSECGGLAESWESTEYSSASECCSTRLKWMDLKSCKRS</sequence>